<dbReference type="OrthoDB" id="384128at2157"/>
<accession>M0CVL6</accession>
<dbReference type="Proteomes" id="UP000011513">
    <property type="component" value="Unassembled WGS sequence"/>
</dbReference>
<name>M0CVL6_HALPD</name>
<reference evidence="1 2" key="1">
    <citation type="journal article" date="2014" name="PLoS Genet.">
        <title>Phylogenetically driven sequencing of extremely halophilic archaea reveals strategies for static and dynamic osmo-response.</title>
        <authorList>
            <person name="Becker E.A."/>
            <person name="Seitzer P.M."/>
            <person name="Tritt A."/>
            <person name="Larsen D."/>
            <person name="Krusor M."/>
            <person name="Yao A.I."/>
            <person name="Wu D."/>
            <person name="Madern D."/>
            <person name="Eisen J.A."/>
            <person name="Darling A.E."/>
            <person name="Facciotti M.T."/>
        </authorList>
    </citation>
    <scope>NUCLEOTIDE SEQUENCE [LARGE SCALE GENOMIC DNA]</scope>
    <source>
        <strain evidence="1 2">JCM 14848</strain>
    </source>
</reference>
<dbReference type="RefSeq" id="WP_008389435.1">
    <property type="nucleotide sequence ID" value="NZ_AOIV01000042.1"/>
</dbReference>
<dbReference type="EMBL" id="AOIV01000042">
    <property type="protein sequence ID" value="ELZ26673.1"/>
    <property type="molecule type" value="Genomic_DNA"/>
</dbReference>
<evidence type="ECO:0000313" key="1">
    <source>
        <dbReference type="EMBL" id="ELZ26673.1"/>
    </source>
</evidence>
<protein>
    <recommendedName>
        <fullName evidence="3">HEAT repeat domain-containing protein</fullName>
    </recommendedName>
</protein>
<keyword evidence="2" id="KW-1185">Reference proteome</keyword>
<proteinExistence type="predicted"/>
<gene>
    <name evidence="1" type="ORF">C474_18570</name>
</gene>
<sequence length="66" mass="7576">MAEDGVPRELRSYVENHREELAYVLKHGEDETVRGLALAVLLRGGDERDREEVKREIDSLEGKLDL</sequence>
<dbReference type="InParanoid" id="M0CVL6"/>
<comment type="caution">
    <text evidence="1">The sequence shown here is derived from an EMBL/GenBank/DDBJ whole genome shotgun (WGS) entry which is preliminary data.</text>
</comment>
<evidence type="ECO:0000313" key="2">
    <source>
        <dbReference type="Proteomes" id="UP000011513"/>
    </source>
</evidence>
<organism evidence="1 2">
    <name type="scientific">Halogeometricum pallidum JCM 14848</name>
    <dbReference type="NCBI Taxonomy" id="1227487"/>
    <lineage>
        <taxon>Archaea</taxon>
        <taxon>Methanobacteriati</taxon>
        <taxon>Methanobacteriota</taxon>
        <taxon>Stenosarchaea group</taxon>
        <taxon>Halobacteria</taxon>
        <taxon>Halobacteriales</taxon>
        <taxon>Haloferacaceae</taxon>
        <taxon>Halogeometricum</taxon>
    </lineage>
</organism>
<evidence type="ECO:0008006" key="3">
    <source>
        <dbReference type="Google" id="ProtNLM"/>
    </source>
</evidence>
<dbReference type="AlphaFoldDB" id="M0CVL6"/>